<feature type="region of interest" description="Disordered" evidence="1">
    <location>
        <begin position="164"/>
        <end position="193"/>
    </location>
</feature>
<feature type="compositionally biased region" description="Basic residues" evidence="1">
    <location>
        <begin position="299"/>
        <end position="310"/>
    </location>
</feature>
<feature type="compositionally biased region" description="Basic residues" evidence="1">
    <location>
        <begin position="272"/>
        <end position="292"/>
    </location>
</feature>
<feature type="domain" description="CBF1-interacting co-repressor CIR N-terminal" evidence="2">
    <location>
        <begin position="14"/>
        <end position="50"/>
    </location>
</feature>
<dbReference type="OrthoDB" id="2159131at2759"/>
<gene>
    <name evidence="3" type="ORF">CEUSTIGMA_g1078.t1</name>
</gene>
<dbReference type="SMART" id="SM01083">
    <property type="entry name" value="Cir_N"/>
    <property type="match status" value="1"/>
</dbReference>
<reference evidence="3 4" key="1">
    <citation type="submission" date="2017-08" db="EMBL/GenBank/DDBJ databases">
        <title>Acidophilic green algal genome provides insights into adaptation to an acidic environment.</title>
        <authorList>
            <person name="Hirooka S."/>
            <person name="Hirose Y."/>
            <person name="Kanesaki Y."/>
            <person name="Higuchi S."/>
            <person name="Fujiwara T."/>
            <person name="Onuma R."/>
            <person name="Era A."/>
            <person name="Ohbayashi R."/>
            <person name="Uzuka A."/>
            <person name="Nozaki H."/>
            <person name="Yoshikawa H."/>
            <person name="Miyagishima S.Y."/>
        </authorList>
    </citation>
    <scope>NUCLEOTIDE SEQUENCE [LARGE SCALE GENOMIC DNA]</scope>
    <source>
        <strain evidence="3 4">NIES-2499</strain>
    </source>
</reference>
<evidence type="ECO:0000313" key="4">
    <source>
        <dbReference type="Proteomes" id="UP000232323"/>
    </source>
</evidence>
<evidence type="ECO:0000256" key="1">
    <source>
        <dbReference type="SAM" id="MobiDB-lite"/>
    </source>
</evidence>
<dbReference type="InterPro" id="IPR039875">
    <property type="entry name" value="LENG1-like"/>
</dbReference>
<protein>
    <recommendedName>
        <fullName evidence="2">CBF1-interacting co-repressor CIR N-terminal domain-containing protein</fullName>
    </recommendedName>
</protein>
<accession>A0A250WRZ7</accession>
<evidence type="ECO:0000259" key="2">
    <source>
        <dbReference type="SMART" id="SM01083"/>
    </source>
</evidence>
<evidence type="ECO:0000313" key="3">
    <source>
        <dbReference type="EMBL" id="GAX73627.1"/>
    </source>
</evidence>
<feature type="region of interest" description="Disordered" evidence="1">
    <location>
        <begin position="29"/>
        <end position="48"/>
    </location>
</feature>
<feature type="region of interest" description="Disordered" evidence="1">
    <location>
        <begin position="228"/>
        <end position="318"/>
    </location>
</feature>
<dbReference type="EMBL" id="BEGY01000004">
    <property type="protein sequence ID" value="GAX73627.1"/>
    <property type="molecule type" value="Genomic_DNA"/>
</dbReference>
<feature type="compositionally biased region" description="Low complexity" evidence="1">
    <location>
        <begin position="242"/>
        <end position="271"/>
    </location>
</feature>
<dbReference type="PANTHER" id="PTHR22093:SF0">
    <property type="entry name" value="LEUKOCYTE RECEPTOR CLUSTER MEMBER 1"/>
    <property type="match status" value="1"/>
</dbReference>
<proteinExistence type="predicted"/>
<dbReference type="Proteomes" id="UP000232323">
    <property type="component" value="Unassembled WGS sequence"/>
</dbReference>
<name>A0A250WRZ7_9CHLO</name>
<keyword evidence="4" id="KW-1185">Reference proteome</keyword>
<comment type="caution">
    <text evidence="3">The sequence shown here is derived from an EMBL/GenBank/DDBJ whole genome shotgun (WGS) entry which is preliminary data.</text>
</comment>
<dbReference type="InterPro" id="IPR019339">
    <property type="entry name" value="CIR_N_dom"/>
</dbReference>
<dbReference type="AlphaFoldDB" id="A0A250WRZ7"/>
<organism evidence="3 4">
    <name type="scientific">Chlamydomonas eustigma</name>
    <dbReference type="NCBI Taxonomy" id="1157962"/>
    <lineage>
        <taxon>Eukaryota</taxon>
        <taxon>Viridiplantae</taxon>
        <taxon>Chlorophyta</taxon>
        <taxon>core chlorophytes</taxon>
        <taxon>Chlorophyceae</taxon>
        <taxon>CS clade</taxon>
        <taxon>Chlamydomonadales</taxon>
        <taxon>Chlamydomonadaceae</taxon>
        <taxon>Chlamydomonas</taxon>
    </lineage>
</organism>
<sequence>MGGHGGLNILPQKSWHVYRRDNVSKVEKDEALARQKEEEEREKHQNAEREYRKCLLLQRSRSHALIGTSVENNQDQLALPPAPPTTEVGLTQSQHINFWREDEAMLKAQHPDVVAEKKDEARRRGKEDLYTTDAKFDERFKMGYGLTGSKPWYAAKRLDEDNLLRGPQADTRPGQLPTRTGQLPTADTRPGQLPTAVTRRNLLLMPPSSTGGNPGLTIIPTSTDLKAAKRLHGEDDSEESRSSSSSQCRSSSSSSGTSSDSDCSSDSQSKSLSRKRRREGKKERHRDKKRANKKDSSNKIKKRHKKRKRNERTEKGGVVKKTIAELRAERLRREDMERGRERLLLIGMK</sequence>
<dbReference type="STRING" id="1157962.A0A250WRZ7"/>
<dbReference type="PANTHER" id="PTHR22093">
    <property type="entry name" value="LEUKOCYTE RECEPTOR CLUSTER LRC MEMBER 1"/>
    <property type="match status" value="1"/>
</dbReference>